<dbReference type="KEGG" id="pgs:CPT03_04695"/>
<keyword evidence="3" id="KW-1185">Reference proteome</keyword>
<evidence type="ECO:0000313" key="3">
    <source>
        <dbReference type="Proteomes" id="UP000223749"/>
    </source>
</evidence>
<dbReference type="Proteomes" id="UP000223749">
    <property type="component" value="Chromosome"/>
</dbReference>
<accession>A0A2D1U2J1</accession>
<proteinExistence type="predicted"/>
<evidence type="ECO:0000256" key="1">
    <source>
        <dbReference type="SAM" id="MobiDB-lite"/>
    </source>
</evidence>
<feature type="region of interest" description="Disordered" evidence="1">
    <location>
        <begin position="43"/>
        <end position="62"/>
    </location>
</feature>
<protein>
    <submittedName>
        <fullName evidence="2">Uncharacterized protein</fullName>
    </submittedName>
</protein>
<dbReference type="EMBL" id="CP024091">
    <property type="protein sequence ID" value="ATP55815.1"/>
    <property type="molecule type" value="Genomic_DNA"/>
</dbReference>
<name>A0A2D1U2J1_9SPHI</name>
<gene>
    <name evidence="2" type="ORF">CPT03_04695</name>
</gene>
<sequence length="69" mass="7654">MEFGLSPDWGKTRFSAYTIVAFSTMLKQTLYGPRSTRVEYVANQGGSRPEGSEPPKTMVGKGLVRKELL</sequence>
<organism evidence="2 3">
    <name type="scientific">Pedobacter ginsengisoli</name>
    <dbReference type="NCBI Taxonomy" id="363852"/>
    <lineage>
        <taxon>Bacteria</taxon>
        <taxon>Pseudomonadati</taxon>
        <taxon>Bacteroidota</taxon>
        <taxon>Sphingobacteriia</taxon>
        <taxon>Sphingobacteriales</taxon>
        <taxon>Sphingobacteriaceae</taxon>
        <taxon>Pedobacter</taxon>
    </lineage>
</organism>
<dbReference type="AlphaFoldDB" id="A0A2D1U2J1"/>
<reference evidence="2 3" key="1">
    <citation type="submission" date="2017-10" db="EMBL/GenBank/DDBJ databases">
        <title>Whole genome of Pedobacter ginsengisoli T01R-27 isolated from tomato rhizosphere.</title>
        <authorList>
            <person name="Weon H.-Y."/>
            <person name="Lee S.A."/>
            <person name="Sang M.K."/>
            <person name="Song J."/>
        </authorList>
    </citation>
    <scope>NUCLEOTIDE SEQUENCE [LARGE SCALE GENOMIC DNA]</scope>
    <source>
        <strain evidence="2 3">T01R-27</strain>
    </source>
</reference>
<evidence type="ECO:0000313" key="2">
    <source>
        <dbReference type="EMBL" id="ATP55815.1"/>
    </source>
</evidence>